<feature type="region of interest" description="Disordered" evidence="5">
    <location>
        <begin position="1"/>
        <end position="47"/>
    </location>
</feature>
<evidence type="ECO:0000256" key="1">
    <source>
        <dbReference type="ARBA" id="ARBA00007374"/>
    </source>
</evidence>
<evidence type="ECO:0000256" key="2">
    <source>
        <dbReference type="ARBA" id="ARBA00022679"/>
    </source>
</evidence>
<feature type="compositionally biased region" description="Polar residues" evidence="5">
    <location>
        <begin position="319"/>
        <end position="332"/>
    </location>
</feature>
<sequence>MKRQNANESETITSKHSSTNGDRNASPTDSASLNQKHQKNLQFQSTEPPAIELEPFIHQVGGRSAILVLGKFICKPINKRELAFYETLDDYAPSLKPFVALFNGIISVNFEESDDGYLMITTKSRVQTAPQSSSSATSTSTPTLSLTPSLINNNGTGNLKNGNNDDKCFHHSSNSPYQKFVTKYRIKLVRPINEIIIESHEHDLNDNRFNSIELDSPNQPIKRYFLNEIEKQESTTSLSSTLSQSANHQTHLIRSRSTSISIPNFEDGNSNQSDLSSLFDNQLFINEVGSSSGDNGFRDSIVRRNLPENSHNPCRPSVSLASPSTSPKLVSRSLSTTKHNPWVLKTFSILSEFNESMKEQKFILLENLTSNFEYPCIMDLKMGTRLHDDLASQTKIESHESKVNETTSGALGLRVTGIQVSLNLVLRKR</sequence>
<dbReference type="GO" id="GO:0005634">
    <property type="term" value="C:nucleus"/>
    <property type="evidence" value="ECO:0007669"/>
    <property type="project" value="TreeGrafter"/>
</dbReference>
<dbReference type="GO" id="GO:0032958">
    <property type="term" value="P:inositol phosphate biosynthetic process"/>
    <property type="evidence" value="ECO:0007669"/>
    <property type="project" value="InterPro"/>
</dbReference>
<evidence type="ECO:0000256" key="4">
    <source>
        <dbReference type="RuleBase" id="RU363090"/>
    </source>
</evidence>
<evidence type="ECO:0000313" key="6">
    <source>
        <dbReference type="EMBL" id="KAF7487772.1"/>
    </source>
</evidence>
<accession>A0A834R043</accession>
<dbReference type="EnsemblMetazoa" id="SSS_7181s_mrna">
    <property type="protein sequence ID" value="KAF7487772.1"/>
    <property type="gene ID" value="SSS_7181"/>
</dbReference>
<gene>
    <name evidence="6" type="ORF">SSS_7181</name>
</gene>
<name>A0A834R043_SARSC</name>
<dbReference type="InterPro" id="IPR005522">
    <property type="entry name" value="IPK"/>
</dbReference>
<organism evidence="6">
    <name type="scientific">Sarcoptes scabiei</name>
    <name type="common">Itch mite</name>
    <name type="synonym">Acarus scabiei</name>
    <dbReference type="NCBI Taxonomy" id="52283"/>
    <lineage>
        <taxon>Eukaryota</taxon>
        <taxon>Metazoa</taxon>
        <taxon>Ecdysozoa</taxon>
        <taxon>Arthropoda</taxon>
        <taxon>Chelicerata</taxon>
        <taxon>Arachnida</taxon>
        <taxon>Acari</taxon>
        <taxon>Acariformes</taxon>
        <taxon>Sarcoptiformes</taxon>
        <taxon>Astigmata</taxon>
        <taxon>Psoroptidia</taxon>
        <taxon>Sarcoptoidea</taxon>
        <taxon>Sarcoptidae</taxon>
        <taxon>Sarcoptinae</taxon>
        <taxon>Sarcoptes</taxon>
    </lineage>
</organism>
<dbReference type="InterPro" id="IPR038286">
    <property type="entry name" value="IPK_sf"/>
</dbReference>
<dbReference type="GO" id="GO:0000828">
    <property type="term" value="F:inositol hexakisphosphate kinase activity"/>
    <property type="evidence" value="ECO:0007669"/>
    <property type="project" value="TreeGrafter"/>
</dbReference>
<dbReference type="EC" id="2.7.-.-" evidence="4"/>
<dbReference type="Proteomes" id="UP000070412">
    <property type="component" value="Unassembled WGS sequence"/>
</dbReference>
<dbReference type="Gene3D" id="3.30.470.160">
    <property type="entry name" value="Inositol polyphosphate kinase"/>
    <property type="match status" value="1"/>
</dbReference>
<feature type="compositionally biased region" description="Low complexity" evidence="5">
    <location>
        <begin position="128"/>
        <end position="162"/>
    </location>
</feature>
<dbReference type="SUPFAM" id="SSF56104">
    <property type="entry name" value="SAICAR synthase-like"/>
    <property type="match status" value="1"/>
</dbReference>
<dbReference type="GO" id="GO:0046854">
    <property type="term" value="P:phosphatidylinositol phosphate biosynthetic process"/>
    <property type="evidence" value="ECO:0007669"/>
    <property type="project" value="TreeGrafter"/>
</dbReference>
<evidence type="ECO:0000313" key="7">
    <source>
        <dbReference type="EnsemblMetazoa" id="KAF7487772.1"/>
    </source>
</evidence>
<keyword evidence="8" id="KW-1185">Reference proteome</keyword>
<evidence type="ECO:0000256" key="3">
    <source>
        <dbReference type="ARBA" id="ARBA00022777"/>
    </source>
</evidence>
<evidence type="ECO:0000256" key="5">
    <source>
        <dbReference type="SAM" id="MobiDB-lite"/>
    </source>
</evidence>
<dbReference type="AlphaFoldDB" id="A0A834R043"/>
<reference evidence="8" key="1">
    <citation type="journal article" date="2020" name="PLoS Negl. Trop. Dis.">
        <title>High-quality nuclear genome for Sarcoptes scabiei-A critical resource for a neglected parasite.</title>
        <authorList>
            <person name="Korhonen P.K."/>
            <person name="Gasser R.B."/>
            <person name="Ma G."/>
            <person name="Wang T."/>
            <person name="Stroehlein A.J."/>
            <person name="Young N.D."/>
            <person name="Ang C.S."/>
            <person name="Fernando D.D."/>
            <person name="Lu H.C."/>
            <person name="Taylor S."/>
            <person name="Reynolds S.L."/>
            <person name="Mofiz E."/>
            <person name="Najaraj S.H."/>
            <person name="Gowda H."/>
            <person name="Madugundu A."/>
            <person name="Renuse S."/>
            <person name="Holt D."/>
            <person name="Pandey A."/>
            <person name="Papenfuss A.T."/>
            <person name="Fischer K."/>
        </authorList>
    </citation>
    <scope>NUCLEOTIDE SEQUENCE [LARGE SCALE GENOMIC DNA]</scope>
</reference>
<dbReference type="OrthoDB" id="2573163at2759"/>
<proteinExistence type="inferred from homology"/>
<keyword evidence="2 4" id="KW-0808">Transferase</keyword>
<feature type="region of interest" description="Disordered" evidence="5">
    <location>
        <begin position="128"/>
        <end position="171"/>
    </location>
</feature>
<reference evidence="7" key="3">
    <citation type="submission" date="2022-06" db="UniProtKB">
        <authorList>
            <consortium name="EnsemblMetazoa"/>
        </authorList>
    </citation>
    <scope>IDENTIFICATION</scope>
</reference>
<evidence type="ECO:0000313" key="8">
    <source>
        <dbReference type="Proteomes" id="UP000070412"/>
    </source>
</evidence>
<keyword evidence="3 4" id="KW-0418">Kinase</keyword>
<dbReference type="PANTHER" id="PTHR12400:SF21">
    <property type="entry name" value="KINASE"/>
    <property type="match status" value="1"/>
</dbReference>
<dbReference type="GO" id="GO:0005737">
    <property type="term" value="C:cytoplasm"/>
    <property type="evidence" value="ECO:0007669"/>
    <property type="project" value="TreeGrafter"/>
</dbReference>
<protein>
    <recommendedName>
        <fullName evidence="4">Kinase</fullName>
        <ecNumber evidence="4">2.7.-.-</ecNumber>
    </recommendedName>
</protein>
<comment type="similarity">
    <text evidence="1 4">Belongs to the inositol phosphokinase (IPK) family.</text>
</comment>
<dbReference type="PANTHER" id="PTHR12400">
    <property type="entry name" value="INOSITOL POLYPHOSPHATE KINASE"/>
    <property type="match status" value="1"/>
</dbReference>
<feature type="region of interest" description="Disordered" evidence="5">
    <location>
        <begin position="307"/>
        <end position="332"/>
    </location>
</feature>
<dbReference type="Pfam" id="PF03770">
    <property type="entry name" value="IPK"/>
    <property type="match status" value="1"/>
</dbReference>
<reference evidence="6" key="2">
    <citation type="submission" date="2020-01" db="EMBL/GenBank/DDBJ databases">
        <authorList>
            <person name="Korhonen P.K.K."/>
            <person name="Guangxu M.G."/>
            <person name="Wang T.W."/>
            <person name="Stroehlein A.J.S."/>
            <person name="Young N.D."/>
            <person name="Ang C.-S.A."/>
            <person name="Fernando D.W.F."/>
            <person name="Lu H.L."/>
            <person name="Taylor S.T."/>
            <person name="Ehtesham M.E.M."/>
            <person name="Najaraj S.H.N."/>
            <person name="Harsha G.H.G."/>
            <person name="Madugundu A.M."/>
            <person name="Renuse S.R."/>
            <person name="Holt D.H."/>
            <person name="Pandey A.P."/>
            <person name="Papenfuss A.P."/>
            <person name="Gasser R.B.G."/>
            <person name="Fischer K.F."/>
        </authorList>
    </citation>
    <scope>NUCLEOTIDE SEQUENCE</scope>
    <source>
        <strain evidence="6">SSS_KF_BRIS2020</strain>
    </source>
</reference>
<dbReference type="EMBL" id="WVUK01000066">
    <property type="protein sequence ID" value="KAF7487772.1"/>
    <property type="molecule type" value="Genomic_DNA"/>
</dbReference>